<reference evidence="1" key="1">
    <citation type="submission" date="2018-06" db="EMBL/GenBank/DDBJ databases">
        <authorList>
            <person name="Zhirakovskaya E."/>
        </authorList>
    </citation>
    <scope>NUCLEOTIDE SEQUENCE</scope>
</reference>
<evidence type="ECO:0000313" key="1">
    <source>
        <dbReference type="EMBL" id="VAW15515.1"/>
    </source>
</evidence>
<organism evidence="1">
    <name type="scientific">hydrothermal vent metagenome</name>
    <dbReference type="NCBI Taxonomy" id="652676"/>
    <lineage>
        <taxon>unclassified sequences</taxon>
        <taxon>metagenomes</taxon>
        <taxon>ecological metagenomes</taxon>
    </lineage>
</organism>
<dbReference type="AlphaFoldDB" id="A0A3B0TAN4"/>
<sequence length="93" mass="10348">MSNRDHHCSKERQDCIASSNLPVIVSMPRQRPSLFRHRVPAQFLSQLIAARNKMPAQRKGKRAPVNVATIAYCATIRIAHPSMPAGYGHTETA</sequence>
<proteinExistence type="predicted"/>
<name>A0A3B0TAN4_9ZZZZ</name>
<gene>
    <name evidence="1" type="ORF">MNBD_ALPHA12-629</name>
</gene>
<dbReference type="EMBL" id="UOEO01000034">
    <property type="protein sequence ID" value="VAW15515.1"/>
    <property type="molecule type" value="Genomic_DNA"/>
</dbReference>
<accession>A0A3B0TAN4</accession>
<protein>
    <submittedName>
        <fullName evidence="1">Uncharacterized protein</fullName>
    </submittedName>
</protein>